<name>A0A3P7NG62_DIBLA</name>
<accession>A0A3P7NG62</accession>
<protein>
    <submittedName>
        <fullName evidence="1">Uncharacterized protein</fullName>
    </submittedName>
</protein>
<dbReference type="AlphaFoldDB" id="A0A3P7NG62"/>
<reference evidence="1 2" key="1">
    <citation type="submission" date="2018-11" db="EMBL/GenBank/DDBJ databases">
        <authorList>
            <consortium name="Pathogen Informatics"/>
        </authorList>
    </citation>
    <scope>NUCLEOTIDE SEQUENCE [LARGE SCALE GENOMIC DNA]</scope>
</reference>
<evidence type="ECO:0000313" key="1">
    <source>
        <dbReference type="EMBL" id="VDN41684.1"/>
    </source>
</evidence>
<evidence type="ECO:0000313" key="2">
    <source>
        <dbReference type="Proteomes" id="UP000281553"/>
    </source>
</evidence>
<organism evidence="1 2">
    <name type="scientific">Dibothriocephalus latus</name>
    <name type="common">Fish tapeworm</name>
    <name type="synonym">Diphyllobothrium latum</name>
    <dbReference type="NCBI Taxonomy" id="60516"/>
    <lineage>
        <taxon>Eukaryota</taxon>
        <taxon>Metazoa</taxon>
        <taxon>Spiralia</taxon>
        <taxon>Lophotrochozoa</taxon>
        <taxon>Platyhelminthes</taxon>
        <taxon>Cestoda</taxon>
        <taxon>Eucestoda</taxon>
        <taxon>Diphyllobothriidea</taxon>
        <taxon>Diphyllobothriidae</taxon>
        <taxon>Dibothriocephalus</taxon>
    </lineage>
</organism>
<keyword evidence="2" id="KW-1185">Reference proteome</keyword>
<dbReference type="EMBL" id="UYRU01102188">
    <property type="protein sequence ID" value="VDN41684.1"/>
    <property type="molecule type" value="Genomic_DNA"/>
</dbReference>
<gene>
    <name evidence="1" type="ORF">DILT_LOCUS18614</name>
</gene>
<sequence>MGRKVTIQDDPGAGNAFTVLAGGERLADIYDVSQNYVDEADTIVDTGGFFTFNDRTYLMVGTRLSASIDKFDTVLDGAVRNTMNPNKENICSECELAERLEWTSDLEGWSEILQCCVFDVCLWLLEVGRLDDSAG</sequence>
<dbReference type="Proteomes" id="UP000281553">
    <property type="component" value="Unassembled WGS sequence"/>
</dbReference>
<proteinExistence type="predicted"/>